<proteinExistence type="inferred from homology"/>
<name>A0AAD7UNN7_9STRA</name>
<comment type="similarity">
    <text evidence="3 8">Belongs to the triosephosphate isomerase family.</text>
</comment>
<dbReference type="GO" id="GO:0006094">
    <property type="term" value="P:gluconeogenesis"/>
    <property type="evidence" value="ECO:0007669"/>
    <property type="project" value="UniProtKB-KW"/>
</dbReference>
<dbReference type="HAMAP" id="MF_00147_B">
    <property type="entry name" value="TIM_B"/>
    <property type="match status" value="1"/>
</dbReference>
<dbReference type="InterPro" id="IPR035990">
    <property type="entry name" value="TIM_sf"/>
</dbReference>
<keyword evidence="10" id="KW-1185">Reference proteome</keyword>
<dbReference type="FunFam" id="3.20.20.70:FF:000020">
    <property type="entry name" value="Triosephosphate isomerase"/>
    <property type="match status" value="1"/>
</dbReference>
<dbReference type="InterPro" id="IPR000652">
    <property type="entry name" value="Triosephosphate_isomerase"/>
</dbReference>
<comment type="catalytic activity">
    <reaction evidence="8">
        <text>D-glyceraldehyde 3-phosphate = dihydroxyacetone phosphate</text>
        <dbReference type="Rhea" id="RHEA:18585"/>
        <dbReference type="ChEBI" id="CHEBI:57642"/>
        <dbReference type="ChEBI" id="CHEBI:59776"/>
        <dbReference type="EC" id="5.3.1.1"/>
    </reaction>
</comment>
<gene>
    <name evidence="9" type="ORF">CTAYLR_002923</name>
</gene>
<evidence type="ECO:0000256" key="4">
    <source>
        <dbReference type="ARBA" id="ARBA00011738"/>
    </source>
</evidence>
<dbReference type="Proteomes" id="UP001230188">
    <property type="component" value="Unassembled WGS sequence"/>
</dbReference>
<dbReference type="InterPro" id="IPR020861">
    <property type="entry name" value="Triosephosphate_isomerase_AS"/>
</dbReference>
<dbReference type="EMBL" id="JAQMWT010000055">
    <property type="protein sequence ID" value="KAJ8612267.1"/>
    <property type="molecule type" value="Genomic_DNA"/>
</dbReference>
<dbReference type="GO" id="GO:0004807">
    <property type="term" value="F:triose-phosphate isomerase activity"/>
    <property type="evidence" value="ECO:0007669"/>
    <property type="project" value="UniProtKB-EC"/>
</dbReference>
<keyword evidence="5 8" id="KW-0312">Gluconeogenesis</keyword>
<dbReference type="EC" id="5.3.1.1" evidence="8"/>
<evidence type="ECO:0000256" key="6">
    <source>
        <dbReference type="ARBA" id="ARBA00023152"/>
    </source>
</evidence>
<dbReference type="PROSITE" id="PS00171">
    <property type="entry name" value="TIM_1"/>
    <property type="match status" value="1"/>
</dbReference>
<dbReference type="CDD" id="cd00311">
    <property type="entry name" value="TIM"/>
    <property type="match status" value="1"/>
</dbReference>
<comment type="pathway">
    <text evidence="1 8">Carbohydrate degradation; glycolysis; D-glyceraldehyde 3-phosphate from glycerone phosphate: step 1/1.</text>
</comment>
<dbReference type="Pfam" id="PF00121">
    <property type="entry name" value="TIM"/>
    <property type="match status" value="1"/>
</dbReference>
<dbReference type="GO" id="GO:0006096">
    <property type="term" value="P:glycolytic process"/>
    <property type="evidence" value="ECO:0007669"/>
    <property type="project" value="UniProtKB-KW"/>
</dbReference>
<evidence type="ECO:0000313" key="9">
    <source>
        <dbReference type="EMBL" id="KAJ8612267.1"/>
    </source>
</evidence>
<dbReference type="GO" id="GO:0019563">
    <property type="term" value="P:glycerol catabolic process"/>
    <property type="evidence" value="ECO:0007669"/>
    <property type="project" value="TreeGrafter"/>
</dbReference>
<dbReference type="Gene3D" id="3.20.20.70">
    <property type="entry name" value="Aldolase class I"/>
    <property type="match status" value="1"/>
</dbReference>
<evidence type="ECO:0000256" key="5">
    <source>
        <dbReference type="ARBA" id="ARBA00022432"/>
    </source>
</evidence>
<dbReference type="SUPFAM" id="SSF51351">
    <property type="entry name" value="Triosephosphate isomerase (TIM)"/>
    <property type="match status" value="1"/>
</dbReference>
<dbReference type="NCBIfam" id="TIGR00419">
    <property type="entry name" value="tim"/>
    <property type="match status" value="1"/>
</dbReference>
<evidence type="ECO:0000256" key="1">
    <source>
        <dbReference type="ARBA" id="ARBA00004680"/>
    </source>
</evidence>
<accession>A0AAD7UNN7</accession>
<dbReference type="PROSITE" id="PS51440">
    <property type="entry name" value="TIM_2"/>
    <property type="match status" value="1"/>
</dbReference>
<dbReference type="AlphaFoldDB" id="A0AAD7UNN7"/>
<reference evidence="9" key="1">
    <citation type="submission" date="2023-01" db="EMBL/GenBank/DDBJ databases">
        <title>Metagenome sequencing of chrysophaentin producing Chrysophaeum taylorii.</title>
        <authorList>
            <person name="Davison J."/>
            <person name="Bewley C."/>
        </authorList>
    </citation>
    <scope>NUCLEOTIDE SEQUENCE</scope>
    <source>
        <strain evidence="9">NIES-1699</strain>
    </source>
</reference>
<evidence type="ECO:0000256" key="3">
    <source>
        <dbReference type="ARBA" id="ARBA00007422"/>
    </source>
</evidence>
<keyword evidence="7 8" id="KW-0413">Isomerase</keyword>
<dbReference type="InterPro" id="IPR013785">
    <property type="entry name" value="Aldolase_TIM"/>
</dbReference>
<comment type="caution">
    <text evidence="9">The sequence shown here is derived from an EMBL/GenBank/DDBJ whole genome shotgun (WGS) entry which is preliminary data.</text>
</comment>
<sequence length="260" mass="27766">MFARTSRRFMSRMPIVGGNWKMNAGNGTTKQSVVELVEGLNAAPKPSSGCEVFVAVPYIYLDSVSSTIDKSFKVSAQNMYKEAKGAFTGEISGEMLMDMGISTVIIGHSERRDIFGETDALLGAKISKALSLGMRVVACCGEHKEEREAGTTMDVLVPQLEAIVANTEDWSNLVIAYEPVWAIGTGLTATPEQAQDTHAKIREWLASKIGTTADGVRIQYGGSVNDKNAAELAKAPDIDGFLVGGASLKAGPFSTIYGVF</sequence>
<evidence type="ECO:0000256" key="8">
    <source>
        <dbReference type="RuleBase" id="RU363013"/>
    </source>
</evidence>
<dbReference type="PANTHER" id="PTHR21139:SF2">
    <property type="entry name" value="TRIOSEPHOSPHATE ISOMERASE"/>
    <property type="match status" value="1"/>
</dbReference>
<dbReference type="GO" id="GO:0046166">
    <property type="term" value="P:glyceraldehyde-3-phosphate biosynthetic process"/>
    <property type="evidence" value="ECO:0007669"/>
    <property type="project" value="TreeGrafter"/>
</dbReference>
<evidence type="ECO:0000256" key="2">
    <source>
        <dbReference type="ARBA" id="ARBA00004742"/>
    </source>
</evidence>
<organism evidence="9 10">
    <name type="scientific">Chrysophaeum taylorii</name>
    <dbReference type="NCBI Taxonomy" id="2483200"/>
    <lineage>
        <taxon>Eukaryota</taxon>
        <taxon>Sar</taxon>
        <taxon>Stramenopiles</taxon>
        <taxon>Ochrophyta</taxon>
        <taxon>Pelagophyceae</taxon>
        <taxon>Pelagomonadales</taxon>
        <taxon>Pelagomonadaceae</taxon>
        <taxon>Chrysophaeum</taxon>
    </lineage>
</organism>
<keyword evidence="6 8" id="KW-0324">Glycolysis</keyword>
<dbReference type="GO" id="GO:0005829">
    <property type="term" value="C:cytosol"/>
    <property type="evidence" value="ECO:0007669"/>
    <property type="project" value="TreeGrafter"/>
</dbReference>
<evidence type="ECO:0000256" key="7">
    <source>
        <dbReference type="ARBA" id="ARBA00023235"/>
    </source>
</evidence>
<dbReference type="InterPro" id="IPR022896">
    <property type="entry name" value="TrioseP_Isoase_bac/euk"/>
</dbReference>
<evidence type="ECO:0000313" key="10">
    <source>
        <dbReference type="Proteomes" id="UP001230188"/>
    </source>
</evidence>
<dbReference type="PANTHER" id="PTHR21139">
    <property type="entry name" value="TRIOSEPHOSPHATE ISOMERASE"/>
    <property type="match status" value="1"/>
</dbReference>
<comment type="subunit">
    <text evidence="4">Homodimer.</text>
</comment>
<protein>
    <recommendedName>
        <fullName evidence="8">Triosephosphate isomerase</fullName>
        <ecNumber evidence="8">5.3.1.1</ecNumber>
    </recommendedName>
</protein>
<comment type="pathway">
    <text evidence="2 8">Carbohydrate biosynthesis; gluconeogenesis.</text>
</comment>